<organism evidence="3 5">
    <name type="scientific">Medicago truncatula</name>
    <name type="common">Barrel medic</name>
    <name type="synonym">Medicago tribuloides</name>
    <dbReference type="NCBI Taxonomy" id="3880"/>
    <lineage>
        <taxon>Eukaryota</taxon>
        <taxon>Viridiplantae</taxon>
        <taxon>Streptophyta</taxon>
        <taxon>Embryophyta</taxon>
        <taxon>Tracheophyta</taxon>
        <taxon>Spermatophyta</taxon>
        <taxon>Magnoliopsida</taxon>
        <taxon>eudicotyledons</taxon>
        <taxon>Gunneridae</taxon>
        <taxon>Pentapetalae</taxon>
        <taxon>rosids</taxon>
        <taxon>fabids</taxon>
        <taxon>Fabales</taxon>
        <taxon>Fabaceae</taxon>
        <taxon>Papilionoideae</taxon>
        <taxon>50 kb inversion clade</taxon>
        <taxon>NPAAA clade</taxon>
        <taxon>Hologalegina</taxon>
        <taxon>IRL clade</taxon>
        <taxon>Trifolieae</taxon>
        <taxon>Medicago</taxon>
    </lineage>
</organism>
<dbReference type="SUPFAM" id="SSF81383">
    <property type="entry name" value="F-box domain"/>
    <property type="match status" value="1"/>
</dbReference>
<dbReference type="PANTHER" id="PTHR31293">
    <property type="entry name" value="RNI-LIKE SUPERFAMILY PROTEIN"/>
    <property type="match status" value="1"/>
</dbReference>
<accession>A0A0C3X2X4</accession>
<dbReference type="InterPro" id="IPR055411">
    <property type="entry name" value="LRR_FXL15/At3g58940/PEG3-like"/>
</dbReference>
<dbReference type="PANTHER" id="PTHR31293:SF12">
    <property type="entry name" value="RNI-LIKE SUPERFAMILY PROTEIN"/>
    <property type="match status" value="1"/>
</dbReference>
<evidence type="ECO:0000313" key="5">
    <source>
        <dbReference type="Proteomes" id="UP000002051"/>
    </source>
</evidence>
<evidence type="ECO:0000313" key="4">
    <source>
        <dbReference type="EnsemblPlants" id="AES90596"/>
    </source>
</evidence>
<dbReference type="HOGENOM" id="CLU_010721_1_1_1"/>
<dbReference type="EMBL" id="CM001220">
    <property type="protein sequence ID" value="AES90596.2"/>
    <property type="molecule type" value="Genomic_DNA"/>
</dbReference>
<reference evidence="4" key="3">
    <citation type="submission" date="2015-04" db="UniProtKB">
        <authorList>
            <consortium name="EnsemblPlants"/>
        </authorList>
    </citation>
    <scope>IDENTIFICATION</scope>
    <source>
        <strain evidence="4">cv. Jemalong A17</strain>
    </source>
</reference>
<dbReference type="PaxDb" id="3880-AES90596"/>
<feature type="domain" description="F-box" evidence="1">
    <location>
        <begin position="20"/>
        <end position="56"/>
    </location>
</feature>
<dbReference type="Pfam" id="PF24758">
    <property type="entry name" value="LRR_At5g56370"/>
    <property type="match status" value="1"/>
</dbReference>
<protein>
    <submittedName>
        <fullName evidence="3">F-box/RNI/FBD-like domain protein</fullName>
    </submittedName>
</protein>
<keyword evidence="5" id="KW-1185">Reference proteome</keyword>
<proteinExistence type="predicted"/>
<evidence type="ECO:0000259" key="1">
    <source>
        <dbReference type="Pfam" id="PF00646"/>
    </source>
</evidence>
<dbReference type="SUPFAM" id="SSF52047">
    <property type="entry name" value="RNI-like"/>
    <property type="match status" value="1"/>
</dbReference>
<reference evidence="3 5" key="1">
    <citation type="journal article" date="2011" name="Nature">
        <title>The Medicago genome provides insight into the evolution of rhizobial symbioses.</title>
        <authorList>
            <person name="Young N.D."/>
            <person name="Debelle F."/>
            <person name="Oldroyd G.E."/>
            <person name="Geurts R."/>
            <person name="Cannon S.B."/>
            <person name="Udvardi M.K."/>
            <person name="Benedito V.A."/>
            <person name="Mayer K.F."/>
            <person name="Gouzy J."/>
            <person name="Schoof H."/>
            <person name="Van de Peer Y."/>
            <person name="Proost S."/>
            <person name="Cook D.R."/>
            <person name="Meyers B.C."/>
            <person name="Spannagl M."/>
            <person name="Cheung F."/>
            <person name="De Mita S."/>
            <person name="Krishnakumar V."/>
            <person name="Gundlach H."/>
            <person name="Zhou S."/>
            <person name="Mudge J."/>
            <person name="Bharti A.K."/>
            <person name="Murray J.D."/>
            <person name="Naoumkina M.A."/>
            <person name="Rosen B."/>
            <person name="Silverstein K.A."/>
            <person name="Tang H."/>
            <person name="Rombauts S."/>
            <person name="Zhao P.X."/>
            <person name="Zhou P."/>
            <person name="Barbe V."/>
            <person name="Bardou P."/>
            <person name="Bechner M."/>
            <person name="Bellec A."/>
            <person name="Berger A."/>
            <person name="Berges H."/>
            <person name="Bidwell S."/>
            <person name="Bisseling T."/>
            <person name="Choisne N."/>
            <person name="Couloux A."/>
            <person name="Denny R."/>
            <person name="Deshpande S."/>
            <person name="Dai X."/>
            <person name="Doyle J.J."/>
            <person name="Dudez A.M."/>
            <person name="Farmer A.D."/>
            <person name="Fouteau S."/>
            <person name="Franken C."/>
            <person name="Gibelin C."/>
            <person name="Gish J."/>
            <person name="Goldstein S."/>
            <person name="Gonzalez A.J."/>
            <person name="Green P.J."/>
            <person name="Hallab A."/>
            <person name="Hartog M."/>
            <person name="Hua A."/>
            <person name="Humphray S.J."/>
            <person name="Jeong D.H."/>
            <person name="Jing Y."/>
            <person name="Jocker A."/>
            <person name="Kenton S.M."/>
            <person name="Kim D.J."/>
            <person name="Klee K."/>
            <person name="Lai H."/>
            <person name="Lang C."/>
            <person name="Lin S."/>
            <person name="Macmil S.L."/>
            <person name="Magdelenat G."/>
            <person name="Matthews L."/>
            <person name="McCorrison J."/>
            <person name="Monaghan E.L."/>
            <person name="Mun J.H."/>
            <person name="Najar F.Z."/>
            <person name="Nicholson C."/>
            <person name="Noirot C."/>
            <person name="O'Bleness M."/>
            <person name="Paule C.R."/>
            <person name="Poulain J."/>
            <person name="Prion F."/>
            <person name="Qin B."/>
            <person name="Qu C."/>
            <person name="Retzel E.F."/>
            <person name="Riddle C."/>
            <person name="Sallet E."/>
            <person name="Samain S."/>
            <person name="Samson N."/>
            <person name="Sanders I."/>
            <person name="Saurat O."/>
            <person name="Scarpelli C."/>
            <person name="Schiex T."/>
            <person name="Segurens B."/>
            <person name="Severin A.J."/>
            <person name="Sherrier D.J."/>
            <person name="Shi R."/>
            <person name="Sims S."/>
            <person name="Singer S.R."/>
            <person name="Sinharoy S."/>
            <person name="Sterck L."/>
            <person name="Viollet A."/>
            <person name="Wang B.B."/>
            <person name="Wang K."/>
            <person name="Wang M."/>
            <person name="Wang X."/>
            <person name="Warfsmann J."/>
            <person name="Weissenbach J."/>
            <person name="White D.D."/>
            <person name="White J.D."/>
            <person name="Wiley G.B."/>
            <person name="Wincker P."/>
            <person name="Xing Y."/>
            <person name="Yang L."/>
            <person name="Yao Z."/>
            <person name="Ying F."/>
            <person name="Zhai J."/>
            <person name="Zhou L."/>
            <person name="Zuber A."/>
            <person name="Denarie J."/>
            <person name="Dixon R.A."/>
            <person name="May G.D."/>
            <person name="Schwartz D.C."/>
            <person name="Rogers J."/>
            <person name="Quetier F."/>
            <person name="Town C.D."/>
            <person name="Roe B.A."/>
        </authorList>
    </citation>
    <scope>NUCLEOTIDE SEQUENCE [LARGE SCALE GENOMIC DNA]</scope>
    <source>
        <strain evidence="3">A17</strain>
        <strain evidence="4 5">cv. Jemalong A17</strain>
    </source>
</reference>
<name>G7JV48_MEDTR</name>
<gene>
    <name evidence="3" type="ordered locus">MTR_4g093690</name>
</gene>
<dbReference type="Proteomes" id="UP000002051">
    <property type="component" value="Chromosome 4"/>
</dbReference>
<dbReference type="Gene3D" id="1.20.1280.50">
    <property type="match status" value="1"/>
</dbReference>
<reference evidence="3 5" key="2">
    <citation type="journal article" date="2014" name="BMC Genomics">
        <title>An improved genome release (version Mt4.0) for the model legume Medicago truncatula.</title>
        <authorList>
            <person name="Tang H."/>
            <person name="Krishnakumar V."/>
            <person name="Bidwell S."/>
            <person name="Rosen B."/>
            <person name="Chan A."/>
            <person name="Zhou S."/>
            <person name="Gentzbittel L."/>
            <person name="Childs K.L."/>
            <person name="Yandell M."/>
            <person name="Gundlach H."/>
            <person name="Mayer K.F."/>
            <person name="Schwartz D.C."/>
            <person name="Town C.D."/>
        </authorList>
    </citation>
    <scope>GENOME REANNOTATION</scope>
    <source>
        <strain evidence="4 5">cv. Jemalong A17</strain>
    </source>
</reference>
<dbReference type="STRING" id="3880.G7JV48"/>
<dbReference type="InterPro" id="IPR001810">
    <property type="entry name" value="F-box_dom"/>
</dbReference>
<dbReference type="AlphaFoldDB" id="G7JV48"/>
<sequence length="276" mass="31965">MEEAKKLKTVTCYDEECDQFSNLSDELVCHVLSFLPTKAAYRSSVLSKRWASICTTILDLNFEIPEVTDSSSEIKSVYAALLRRTENIRKLRLRNYDGCKPCDVHLWVSKALDLKVQELHLEFGSRPNPILPLRLFRSESLVVLKLRGHIEFQPTLDSSFDIHLPSLKILHLDLFRLDFNEDRSEYDLIELLSGCPRLEEFLFHGYLEQPINISFPLLKRLDLNLWRFSDSVSPIGPLQINIQSSLEALDFTDFSHKEYEFINLSNVDRATLSIIK</sequence>
<dbReference type="Pfam" id="PF00646">
    <property type="entry name" value="F-box"/>
    <property type="match status" value="1"/>
</dbReference>
<accession>G7JV48</accession>
<dbReference type="EnsemblPlants" id="AES90596">
    <property type="protein sequence ID" value="AES90596"/>
    <property type="gene ID" value="MTR_4g093690"/>
</dbReference>
<evidence type="ECO:0000313" key="3">
    <source>
        <dbReference type="EMBL" id="AES90596.2"/>
    </source>
</evidence>
<dbReference type="InterPro" id="IPR055294">
    <property type="entry name" value="FBL60-like"/>
</dbReference>
<evidence type="ECO:0000259" key="2">
    <source>
        <dbReference type="Pfam" id="PF24758"/>
    </source>
</evidence>
<feature type="domain" description="F-box/LRR-repeat protein 15/At3g58940/PEG3-like LRR" evidence="2">
    <location>
        <begin position="107"/>
        <end position="220"/>
    </location>
</feature>
<dbReference type="InterPro" id="IPR036047">
    <property type="entry name" value="F-box-like_dom_sf"/>
</dbReference>